<proteinExistence type="predicted"/>
<organism evidence="3 4">
    <name type="scientific">Candidatus Akkermansia intestinigallinarum</name>
    <dbReference type="NCBI Taxonomy" id="2838431"/>
    <lineage>
        <taxon>Bacteria</taxon>
        <taxon>Pseudomonadati</taxon>
        <taxon>Verrucomicrobiota</taxon>
        <taxon>Verrucomicrobiia</taxon>
        <taxon>Verrucomicrobiales</taxon>
        <taxon>Akkermansiaceae</taxon>
        <taxon>Akkermansia</taxon>
    </lineage>
</organism>
<feature type="chain" id="PRO_5039655411" evidence="2">
    <location>
        <begin position="25"/>
        <end position="459"/>
    </location>
</feature>
<protein>
    <submittedName>
        <fullName evidence="3">SEL1-like repeat protein</fullName>
    </submittedName>
</protein>
<keyword evidence="2" id="KW-0732">Signal</keyword>
<dbReference type="InterPro" id="IPR011990">
    <property type="entry name" value="TPR-like_helical_dom_sf"/>
</dbReference>
<dbReference type="AlphaFoldDB" id="A0A9D1VB73"/>
<dbReference type="EMBL" id="DXFQ01000088">
    <property type="protein sequence ID" value="HIX19952.1"/>
    <property type="molecule type" value="Genomic_DNA"/>
</dbReference>
<dbReference type="InterPro" id="IPR006597">
    <property type="entry name" value="Sel1-like"/>
</dbReference>
<dbReference type="Gene3D" id="1.25.40.10">
    <property type="entry name" value="Tetratricopeptide repeat domain"/>
    <property type="match status" value="1"/>
</dbReference>
<evidence type="ECO:0000313" key="3">
    <source>
        <dbReference type="EMBL" id="HIX19952.1"/>
    </source>
</evidence>
<evidence type="ECO:0000313" key="4">
    <source>
        <dbReference type="Proteomes" id="UP000823964"/>
    </source>
</evidence>
<evidence type="ECO:0000256" key="2">
    <source>
        <dbReference type="SAM" id="SignalP"/>
    </source>
</evidence>
<feature type="region of interest" description="Disordered" evidence="1">
    <location>
        <begin position="212"/>
        <end position="293"/>
    </location>
</feature>
<evidence type="ECO:0000256" key="1">
    <source>
        <dbReference type="SAM" id="MobiDB-lite"/>
    </source>
</evidence>
<dbReference type="SUPFAM" id="SSF81901">
    <property type="entry name" value="HCP-like"/>
    <property type="match status" value="1"/>
</dbReference>
<dbReference type="SMART" id="SM00671">
    <property type="entry name" value="SEL1"/>
    <property type="match status" value="2"/>
</dbReference>
<feature type="region of interest" description="Disordered" evidence="1">
    <location>
        <begin position="177"/>
        <end position="200"/>
    </location>
</feature>
<dbReference type="PANTHER" id="PTHR43628">
    <property type="entry name" value="ACTIVATOR OF C KINASE PROTEIN 1-RELATED"/>
    <property type="match status" value="1"/>
</dbReference>
<feature type="compositionally biased region" description="Low complexity" evidence="1">
    <location>
        <begin position="228"/>
        <end position="243"/>
    </location>
</feature>
<sequence length="459" mass="48407">MSHVPFITASLSAAFIFGALQSSAGLLGNIEANSSKRDATKAARSCPELTEAEKKGEYRLSAEPAGQKWAMSFVYNKSRKLEALLFIGDQAMPASGYDDLLKSFYLFTEKALRSHFGVSNDKPINTPAWGEGREAKPGAFAPMHAYAINDTALLTVGVVRNRDKSYSMAFRLSPYQKTGLGNTGADNTGGSADEWKRIPNLDTYPEGKRFLADRGLLPKPDPQPAPQPGDASGSAGSEGSEGSTPPPDTAIADAGNSKAPAPGADSGKGSGGAAAGTPGSSPQPTPSKPLVDQLPEDADLAPEERVLLLSLNHLRADNQADVAASNLRKLADAGDLRACYALALCYEQGKGVAQDKNEAARLLYKAAGGGYALAMVRYGEEYGAACAALKLDEASGKRLAEQAAIDADEIASVSTRFNYAVMLRYGYGTRKDVELARLLLEELAALGDYDAAQLLKDCE</sequence>
<dbReference type="Proteomes" id="UP000823964">
    <property type="component" value="Unassembled WGS sequence"/>
</dbReference>
<accession>A0A9D1VB73</accession>
<name>A0A9D1VB73_9BACT</name>
<gene>
    <name evidence="3" type="ORF">H9862_05025</name>
</gene>
<reference evidence="3" key="2">
    <citation type="submission" date="2021-04" db="EMBL/GenBank/DDBJ databases">
        <authorList>
            <person name="Gilroy R."/>
        </authorList>
    </citation>
    <scope>NUCLEOTIDE SEQUENCE</scope>
    <source>
        <strain evidence="3">14975</strain>
    </source>
</reference>
<feature type="compositionally biased region" description="Polar residues" evidence="1">
    <location>
        <begin position="177"/>
        <end position="190"/>
    </location>
</feature>
<dbReference type="InterPro" id="IPR052945">
    <property type="entry name" value="Mitotic_Regulator"/>
</dbReference>
<dbReference type="Pfam" id="PF08238">
    <property type="entry name" value="Sel1"/>
    <property type="match status" value="2"/>
</dbReference>
<dbReference type="PANTHER" id="PTHR43628:SF1">
    <property type="entry name" value="CHITIN SYNTHASE REGULATORY FACTOR 2-RELATED"/>
    <property type="match status" value="1"/>
</dbReference>
<reference evidence="3" key="1">
    <citation type="journal article" date="2021" name="PeerJ">
        <title>Extensive microbial diversity within the chicken gut microbiome revealed by metagenomics and culture.</title>
        <authorList>
            <person name="Gilroy R."/>
            <person name="Ravi A."/>
            <person name="Getino M."/>
            <person name="Pursley I."/>
            <person name="Horton D.L."/>
            <person name="Alikhan N.F."/>
            <person name="Baker D."/>
            <person name="Gharbi K."/>
            <person name="Hall N."/>
            <person name="Watson M."/>
            <person name="Adriaenssens E.M."/>
            <person name="Foster-Nyarko E."/>
            <person name="Jarju S."/>
            <person name="Secka A."/>
            <person name="Antonio M."/>
            <person name="Oren A."/>
            <person name="Chaudhuri R.R."/>
            <person name="La Ragione R."/>
            <person name="Hildebrand F."/>
            <person name="Pallen M.J."/>
        </authorList>
    </citation>
    <scope>NUCLEOTIDE SEQUENCE</scope>
    <source>
        <strain evidence="3">14975</strain>
    </source>
</reference>
<feature type="signal peptide" evidence="2">
    <location>
        <begin position="1"/>
        <end position="24"/>
    </location>
</feature>
<comment type="caution">
    <text evidence="3">The sequence shown here is derived from an EMBL/GenBank/DDBJ whole genome shotgun (WGS) entry which is preliminary data.</text>
</comment>